<keyword evidence="2" id="KW-1185">Reference proteome</keyword>
<accession>A0A4Y2SMU1</accession>
<dbReference type="Gene3D" id="3.30.420.10">
    <property type="entry name" value="Ribonuclease H-like superfamily/Ribonuclease H"/>
    <property type="match status" value="1"/>
</dbReference>
<dbReference type="InterPro" id="IPR036397">
    <property type="entry name" value="RNaseH_sf"/>
</dbReference>
<dbReference type="GO" id="GO:0003676">
    <property type="term" value="F:nucleic acid binding"/>
    <property type="evidence" value="ECO:0007669"/>
    <property type="project" value="InterPro"/>
</dbReference>
<comment type="caution">
    <text evidence="1">The sequence shown here is derived from an EMBL/GenBank/DDBJ whole genome shotgun (WGS) entry which is preliminary data.</text>
</comment>
<evidence type="ECO:0000313" key="1">
    <source>
        <dbReference type="EMBL" id="GBN89231.1"/>
    </source>
</evidence>
<dbReference type="AlphaFoldDB" id="A0A4Y2SMU1"/>
<proteinExistence type="predicted"/>
<reference evidence="1 2" key="1">
    <citation type="journal article" date="2019" name="Sci. Rep.">
        <title>Orb-weaving spider Araneus ventricosus genome elucidates the spidroin gene catalogue.</title>
        <authorList>
            <person name="Kono N."/>
            <person name="Nakamura H."/>
            <person name="Ohtoshi R."/>
            <person name="Moran D.A.P."/>
            <person name="Shinohara A."/>
            <person name="Yoshida Y."/>
            <person name="Fujiwara M."/>
            <person name="Mori M."/>
            <person name="Tomita M."/>
            <person name="Arakawa K."/>
        </authorList>
    </citation>
    <scope>NUCLEOTIDE SEQUENCE [LARGE SCALE GENOMIC DNA]</scope>
</reference>
<dbReference type="EMBL" id="BGPR01022684">
    <property type="protein sequence ID" value="GBN89231.1"/>
    <property type="molecule type" value="Genomic_DNA"/>
</dbReference>
<dbReference type="Proteomes" id="UP000499080">
    <property type="component" value="Unassembled WGS sequence"/>
</dbReference>
<protein>
    <submittedName>
        <fullName evidence="1">Uncharacterized protein</fullName>
    </submittedName>
</protein>
<dbReference type="OrthoDB" id="4307211at2759"/>
<name>A0A4Y2SMU1_ARAVE</name>
<sequence length="272" mass="31007">MALSVAPRDMSLNKVSYVAKIPATFHKISPFVVHRFILLLEAYLKPSDIAKLKRYSLVRKDNIYGQASGGVVISVSHHYPSTVVPLHTNWQEVTINHHVGCSFVCGSDIVSRRHQAGTSVFISDISAVEIALDFIEQTGFKKTNSNTFHLPHWHFYSDSWSLWQALSNKAHGHPFIRDIPRRNANFGRKEYDILFSWNPAHVGIVGNEIADAAAKSATEFHTHPLPLAGIRKFLRKWFLQSRQRKWDMETENKLHDGKTLLVKWSSSLSRRL</sequence>
<dbReference type="SUPFAM" id="SSF53098">
    <property type="entry name" value="Ribonuclease H-like"/>
    <property type="match status" value="1"/>
</dbReference>
<evidence type="ECO:0000313" key="2">
    <source>
        <dbReference type="Proteomes" id="UP000499080"/>
    </source>
</evidence>
<gene>
    <name evidence="1" type="ORF">AVEN_214239_1</name>
</gene>
<organism evidence="1 2">
    <name type="scientific">Araneus ventricosus</name>
    <name type="common">Orbweaver spider</name>
    <name type="synonym">Epeira ventricosa</name>
    <dbReference type="NCBI Taxonomy" id="182803"/>
    <lineage>
        <taxon>Eukaryota</taxon>
        <taxon>Metazoa</taxon>
        <taxon>Ecdysozoa</taxon>
        <taxon>Arthropoda</taxon>
        <taxon>Chelicerata</taxon>
        <taxon>Arachnida</taxon>
        <taxon>Araneae</taxon>
        <taxon>Araneomorphae</taxon>
        <taxon>Entelegynae</taxon>
        <taxon>Araneoidea</taxon>
        <taxon>Araneidae</taxon>
        <taxon>Araneus</taxon>
    </lineage>
</organism>
<dbReference type="InterPro" id="IPR012337">
    <property type="entry name" value="RNaseH-like_sf"/>
</dbReference>